<feature type="domain" description="GH10" evidence="8">
    <location>
        <begin position="43"/>
        <end position="390"/>
    </location>
</feature>
<feature type="active site" description="Nucleophile" evidence="5">
    <location>
        <position position="282"/>
    </location>
</feature>
<dbReference type="SUPFAM" id="SSF51445">
    <property type="entry name" value="(Trans)glycosidases"/>
    <property type="match status" value="1"/>
</dbReference>
<comment type="catalytic activity">
    <reaction evidence="6">
        <text>Endohydrolysis of (1-&gt;4)-beta-D-xylosidic linkages in xylans.</text>
        <dbReference type="EC" id="3.2.1.8"/>
    </reaction>
</comment>
<keyword evidence="3 6" id="KW-0326">Glycosidase</keyword>
<keyword evidence="10" id="KW-1185">Reference proteome</keyword>
<name>A0ABY7W0B8_9BACT</name>
<dbReference type="SMART" id="SM00633">
    <property type="entry name" value="Glyco_10"/>
    <property type="match status" value="1"/>
</dbReference>
<gene>
    <name evidence="9" type="ORF">PQO03_21915</name>
</gene>
<reference evidence="9 10" key="1">
    <citation type="submission" date="2023-02" db="EMBL/GenBank/DDBJ databases">
        <title>Genome sequence of Lentisphaera profundi SAORIC-696.</title>
        <authorList>
            <person name="Kim e."/>
            <person name="Cho J.-C."/>
            <person name="Choi A."/>
            <person name="Kang I."/>
        </authorList>
    </citation>
    <scope>NUCLEOTIDE SEQUENCE [LARGE SCALE GENOMIC DNA]</scope>
    <source>
        <strain evidence="9 10">SAORIC-696</strain>
    </source>
</reference>
<keyword evidence="7" id="KW-0732">Signal</keyword>
<dbReference type="Proteomes" id="UP001214250">
    <property type="component" value="Chromosome 2"/>
</dbReference>
<dbReference type="RefSeq" id="WP_274153342.1">
    <property type="nucleotide sequence ID" value="NZ_CP117812.1"/>
</dbReference>
<dbReference type="PANTHER" id="PTHR31490">
    <property type="entry name" value="GLYCOSYL HYDROLASE"/>
    <property type="match status" value="1"/>
</dbReference>
<evidence type="ECO:0000256" key="3">
    <source>
        <dbReference type="ARBA" id="ARBA00023295"/>
    </source>
</evidence>
<feature type="chain" id="PRO_5046408488" description="Beta-xylanase" evidence="7">
    <location>
        <begin position="21"/>
        <end position="399"/>
    </location>
</feature>
<keyword evidence="1 6" id="KW-0378">Hydrolase</keyword>
<dbReference type="InterPro" id="IPR031158">
    <property type="entry name" value="GH10_AS"/>
</dbReference>
<dbReference type="Pfam" id="PF00331">
    <property type="entry name" value="Glyco_hydro_10"/>
    <property type="match status" value="1"/>
</dbReference>
<evidence type="ECO:0000256" key="2">
    <source>
        <dbReference type="ARBA" id="ARBA00023277"/>
    </source>
</evidence>
<organism evidence="9 10">
    <name type="scientific">Lentisphaera profundi</name>
    <dbReference type="NCBI Taxonomy" id="1658616"/>
    <lineage>
        <taxon>Bacteria</taxon>
        <taxon>Pseudomonadati</taxon>
        <taxon>Lentisphaerota</taxon>
        <taxon>Lentisphaeria</taxon>
        <taxon>Lentisphaerales</taxon>
        <taxon>Lentisphaeraceae</taxon>
        <taxon>Lentisphaera</taxon>
    </lineage>
</organism>
<sequence length="399" mass="45642">MNLKSLKIFFTVSLCTSALSLSSSTSGNGVVNTAIIKNTQAQLQEVPALKDLFKDKFTIGSSFSPAYFKDPILLEHIKKNFNGLTTENEFKWARINPKPGIYKFTNTDKVVQFAEDNNMEMVGHTLLWKHRNPAWRFKDNEGNTISKEALLQGIKKHIFKIVGRYKGRIKGWDVVNEVFNTDGSFRETELYTIMGEEYIEKAFQWVKEADPDTEIYYNDYGLYNEKKLDATVALIERLKEKGIDVDAVGFQGHLMLGWPKLQGLENAITKLAATGVEVMVTELDVTPLPSGFGKDVRERHISEIMNHPVDLNPYLSGLPEDKDIALAKRYEEIFKIILKHHDKVKRITLWGPNDGVNWMNDWPIKGRTDHATLFDRQNQAKRAFWKIVDLIKKANDSID</sequence>
<evidence type="ECO:0000256" key="5">
    <source>
        <dbReference type="PROSITE-ProRule" id="PRU10061"/>
    </source>
</evidence>
<dbReference type="InterPro" id="IPR001000">
    <property type="entry name" value="GH10_dom"/>
</dbReference>
<accession>A0ABY7W0B8</accession>
<evidence type="ECO:0000313" key="10">
    <source>
        <dbReference type="Proteomes" id="UP001214250"/>
    </source>
</evidence>
<dbReference type="PROSITE" id="PS51760">
    <property type="entry name" value="GH10_2"/>
    <property type="match status" value="1"/>
</dbReference>
<dbReference type="EMBL" id="CP117812">
    <property type="protein sequence ID" value="WDE98471.1"/>
    <property type="molecule type" value="Genomic_DNA"/>
</dbReference>
<evidence type="ECO:0000259" key="8">
    <source>
        <dbReference type="PROSITE" id="PS51760"/>
    </source>
</evidence>
<keyword evidence="2 6" id="KW-0119">Carbohydrate metabolism</keyword>
<keyword evidence="4 6" id="KW-0624">Polysaccharide degradation</keyword>
<evidence type="ECO:0000313" key="9">
    <source>
        <dbReference type="EMBL" id="WDE98471.1"/>
    </source>
</evidence>
<evidence type="ECO:0000256" key="7">
    <source>
        <dbReference type="SAM" id="SignalP"/>
    </source>
</evidence>
<feature type="signal peptide" evidence="7">
    <location>
        <begin position="1"/>
        <end position="20"/>
    </location>
</feature>
<dbReference type="InterPro" id="IPR044846">
    <property type="entry name" value="GH10"/>
</dbReference>
<dbReference type="Gene3D" id="3.20.20.80">
    <property type="entry name" value="Glycosidases"/>
    <property type="match status" value="1"/>
</dbReference>
<dbReference type="PROSITE" id="PS00591">
    <property type="entry name" value="GH10_1"/>
    <property type="match status" value="1"/>
</dbReference>
<dbReference type="EC" id="3.2.1.8" evidence="6"/>
<comment type="similarity">
    <text evidence="6">Belongs to the glycosyl hydrolase 10 (cellulase F) family.</text>
</comment>
<evidence type="ECO:0000256" key="1">
    <source>
        <dbReference type="ARBA" id="ARBA00022801"/>
    </source>
</evidence>
<dbReference type="PRINTS" id="PR00134">
    <property type="entry name" value="GLHYDRLASE10"/>
</dbReference>
<dbReference type="PANTHER" id="PTHR31490:SF90">
    <property type="entry name" value="ENDO-1,4-BETA-XYLANASE A"/>
    <property type="match status" value="1"/>
</dbReference>
<proteinExistence type="inferred from homology"/>
<evidence type="ECO:0000256" key="4">
    <source>
        <dbReference type="ARBA" id="ARBA00023326"/>
    </source>
</evidence>
<protein>
    <recommendedName>
        <fullName evidence="6">Beta-xylanase</fullName>
        <ecNumber evidence="6">3.2.1.8</ecNumber>
    </recommendedName>
</protein>
<dbReference type="InterPro" id="IPR017853">
    <property type="entry name" value="GH"/>
</dbReference>
<evidence type="ECO:0000256" key="6">
    <source>
        <dbReference type="RuleBase" id="RU361174"/>
    </source>
</evidence>